<evidence type="ECO:0000313" key="3">
    <source>
        <dbReference type="Proteomes" id="UP000304951"/>
    </source>
</evidence>
<evidence type="ECO:0000313" key="2">
    <source>
        <dbReference type="EMBL" id="THV71881.1"/>
    </source>
</evidence>
<organism evidence="2 3">
    <name type="scientific">Aureobasidium pullulans</name>
    <name type="common">Black yeast</name>
    <name type="synonym">Pullularia pullulans</name>
    <dbReference type="NCBI Taxonomy" id="5580"/>
    <lineage>
        <taxon>Eukaryota</taxon>
        <taxon>Fungi</taxon>
        <taxon>Dikarya</taxon>
        <taxon>Ascomycota</taxon>
        <taxon>Pezizomycotina</taxon>
        <taxon>Dothideomycetes</taxon>
        <taxon>Dothideomycetidae</taxon>
        <taxon>Dothideales</taxon>
        <taxon>Saccotheciaceae</taxon>
        <taxon>Aureobasidium</taxon>
    </lineage>
</organism>
<gene>
    <name evidence="2" type="ORF">D6D28_04119</name>
</gene>
<reference evidence="2 3" key="1">
    <citation type="submission" date="2018-10" db="EMBL/GenBank/DDBJ databases">
        <title>Fifty Aureobasidium pullulans genomes reveal a recombining polyextremotolerant generalist.</title>
        <authorList>
            <person name="Gostincar C."/>
            <person name="Turk M."/>
            <person name="Zajc J."/>
            <person name="Gunde-Cimerman N."/>
        </authorList>
    </citation>
    <scope>NUCLEOTIDE SEQUENCE [LARGE SCALE GENOMIC DNA]</scope>
    <source>
        <strain evidence="2 3">EXF-11900</strain>
    </source>
</reference>
<accession>A0A4S8SMH7</accession>
<protein>
    <submittedName>
        <fullName evidence="2">Uncharacterized protein</fullName>
    </submittedName>
</protein>
<proteinExistence type="predicted"/>
<dbReference type="Proteomes" id="UP000304951">
    <property type="component" value="Unassembled WGS sequence"/>
</dbReference>
<sequence>MELVYQHNMITASSENPLLSSLLLLGIASAQLESIEQNPAVDILSCGDLSCIDSNSGSVCQSNATLETGLGIASGVVSIPGSDSSLSLTLVDGYPLGDLAYTGAWLTTQTLYAGVPANFNASGQDDACALMLQYQAQTLPEDEALARNTTSCDSTISSGLQRVLTNMIQSFDYSAYGSSNNTLPRCEALTQHFNAEIHSRQNIGPYLNTYLTATGGTLLGNHANTTVALPQYEGCQPVSPQEYTLHQVAIMDQFLYRSRPLSSADDDGGDDPTTGAGRTGVTPVLTVVYGDEEGGDPEVQYFCMKTFTPDGGRLPQHSLSEDGTGAASSGLHRMGVVGIAGIVVLVLLLQ</sequence>
<comment type="caution">
    <text evidence="2">The sequence shown here is derived from an EMBL/GenBank/DDBJ whole genome shotgun (WGS) entry which is preliminary data.</text>
</comment>
<feature type="compositionally biased region" description="Low complexity" evidence="1">
    <location>
        <begin position="271"/>
        <end position="280"/>
    </location>
</feature>
<dbReference type="AlphaFoldDB" id="A0A4S8SMH7"/>
<evidence type="ECO:0000256" key="1">
    <source>
        <dbReference type="SAM" id="MobiDB-lite"/>
    </source>
</evidence>
<dbReference type="EMBL" id="QZAF01000135">
    <property type="protein sequence ID" value="THV71881.1"/>
    <property type="molecule type" value="Genomic_DNA"/>
</dbReference>
<feature type="region of interest" description="Disordered" evidence="1">
    <location>
        <begin position="261"/>
        <end position="280"/>
    </location>
</feature>
<name>A0A4S8SMH7_AURPU</name>